<dbReference type="InterPro" id="IPR023296">
    <property type="entry name" value="Glyco_hydro_beta-prop_sf"/>
</dbReference>
<sequence>MQWEKLGLLWAPSGEADWARTHATLPVVQPLSADQWWVYVSTRDAQGKSRIGRLTLDVSTLPSAAPRVASFDAAPVLSLGAPGTFDDCGVMPSWLVPNGDELRLYYLGWNVIGTVPYRLSIGLAISHDRGQTFERYSQGPVVDRSSREPFFATAPCVLNEDGRWRMWYVSCTGWQEIDGRWEPRYHVKYAESADGIDWQITGISCIAAADGEAIGRPCVVRLADRYVMIYSRRWLAGYRSIPDRAYRLEYAESTDGIAWRPAGQCGISRSGDGWDSQMLEYCWIERCGNETYLLYNGNGFGQSGVGVARLRHW</sequence>
<reference evidence="1 2" key="1">
    <citation type="submission" date="2019-02" db="EMBL/GenBank/DDBJ databases">
        <title>Deep-cultivation of Planctomycetes and their phenomic and genomic characterization uncovers novel biology.</title>
        <authorList>
            <person name="Wiegand S."/>
            <person name="Jogler M."/>
            <person name="Boedeker C."/>
            <person name="Pinto D."/>
            <person name="Vollmers J."/>
            <person name="Rivas-Marin E."/>
            <person name="Kohn T."/>
            <person name="Peeters S.H."/>
            <person name="Heuer A."/>
            <person name="Rast P."/>
            <person name="Oberbeckmann S."/>
            <person name="Bunk B."/>
            <person name="Jeske O."/>
            <person name="Meyerdierks A."/>
            <person name="Storesund J.E."/>
            <person name="Kallscheuer N."/>
            <person name="Luecker S."/>
            <person name="Lage O.M."/>
            <person name="Pohl T."/>
            <person name="Merkel B.J."/>
            <person name="Hornburger P."/>
            <person name="Mueller R.-W."/>
            <person name="Bruemmer F."/>
            <person name="Labrenz M."/>
            <person name="Spormann A.M."/>
            <person name="Op den Camp H."/>
            <person name="Overmann J."/>
            <person name="Amann R."/>
            <person name="Jetten M.S.M."/>
            <person name="Mascher T."/>
            <person name="Medema M.H."/>
            <person name="Devos D.P."/>
            <person name="Kaster A.-K."/>
            <person name="Ovreas L."/>
            <person name="Rohde M."/>
            <person name="Galperin M.Y."/>
            <person name="Jogler C."/>
        </authorList>
    </citation>
    <scope>NUCLEOTIDE SEQUENCE [LARGE SCALE GENOMIC DNA]</scope>
    <source>
        <strain evidence="1 2">I41</strain>
    </source>
</reference>
<name>A0A517U0Q3_9BACT</name>
<proteinExistence type="predicted"/>
<dbReference type="EMBL" id="CP036339">
    <property type="protein sequence ID" value="QDT74206.1"/>
    <property type="molecule type" value="Genomic_DNA"/>
</dbReference>
<accession>A0A517U0Q3</accession>
<evidence type="ECO:0000313" key="2">
    <source>
        <dbReference type="Proteomes" id="UP000317909"/>
    </source>
</evidence>
<dbReference type="RefSeq" id="WP_145433980.1">
    <property type="nucleotide sequence ID" value="NZ_CP036339.1"/>
</dbReference>
<organism evidence="1 2">
    <name type="scientific">Lacipirellula limnantheis</name>
    <dbReference type="NCBI Taxonomy" id="2528024"/>
    <lineage>
        <taxon>Bacteria</taxon>
        <taxon>Pseudomonadati</taxon>
        <taxon>Planctomycetota</taxon>
        <taxon>Planctomycetia</taxon>
        <taxon>Pirellulales</taxon>
        <taxon>Lacipirellulaceae</taxon>
        <taxon>Lacipirellula</taxon>
    </lineage>
</organism>
<dbReference type="KEGG" id="llh:I41_34010"/>
<dbReference type="SUPFAM" id="SSF75005">
    <property type="entry name" value="Arabinanase/levansucrase/invertase"/>
    <property type="match status" value="1"/>
</dbReference>
<dbReference type="Gene3D" id="2.115.10.20">
    <property type="entry name" value="Glycosyl hydrolase domain, family 43"/>
    <property type="match status" value="2"/>
</dbReference>
<keyword evidence="2" id="KW-1185">Reference proteome</keyword>
<protein>
    <recommendedName>
        <fullName evidence="3">Glycosyl hydrolases family 43</fullName>
    </recommendedName>
</protein>
<dbReference type="Proteomes" id="UP000317909">
    <property type="component" value="Chromosome"/>
</dbReference>
<evidence type="ECO:0008006" key="3">
    <source>
        <dbReference type="Google" id="ProtNLM"/>
    </source>
</evidence>
<dbReference type="PANTHER" id="PTHR35279">
    <property type="match status" value="1"/>
</dbReference>
<dbReference type="PANTHER" id="PTHR35279:SF1">
    <property type="entry name" value="ARABINANASE_LEVANSUCRASE_INVERTASE"/>
    <property type="match status" value="1"/>
</dbReference>
<gene>
    <name evidence="1" type="ORF">I41_34010</name>
</gene>
<dbReference type="OrthoDB" id="839202at2"/>
<dbReference type="AlphaFoldDB" id="A0A517U0Q3"/>
<evidence type="ECO:0000313" key="1">
    <source>
        <dbReference type="EMBL" id="QDT74206.1"/>
    </source>
</evidence>